<reference evidence="2" key="1">
    <citation type="journal article" date="2014" name="Int. J. Syst. Evol. Microbiol.">
        <title>Complete genome sequence of Corynebacterium casei LMG S-19264T (=DSM 44701T), isolated from a smear-ripened cheese.</title>
        <authorList>
            <consortium name="US DOE Joint Genome Institute (JGI-PGF)"/>
            <person name="Walter F."/>
            <person name="Albersmeier A."/>
            <person name="Kalinowski J."/>
            <person name="Ruckert C."/>
        </authorList>
    </citation>
    <scope>NUCLEOTIDE SEQUENCE</scope>
    <source>
        <strain evidence="2">KCTC 12343</strain>
    </source>
</reference>
<evidence type="ECO:0000313" key="4">
    <source>
        <dbReference type="Proteomes" id="UP000292307"/>
    </source>
</evidence>
<evidence type="ECO:0000313" key="2">
    <source>
        <dbReference type="EMBL" id="GGY55578.1"/>
    </source>
</evidence>
<reference evidence="3 4" key="2">
    <citation type="submission" date="2019-02" db="EMBL/GenBank/DDBJ databases">
        <title>Draft Genome Sequences of Six Type Strains of the Genus Massilia.</title>
        <authorList>
            <person name="Miess H."/>
            <person name="Frediansyhah A."/>
            <person name="Gross H."/>
        </authorList>
    </citation>
    <scope>NUCLEOTIDE SEQUENCE [LARGE SCALE GENOMIC DNA]</scope>
    <source>
        <strain evidence="3 4">DSM 17472</strain>
    </source>
</reference>
<name>A0A411WTK7_9BURK</name>
<dbReference type="Proteomes" id="UP000628442">
    <property type="component" value="Unassembled WGS sequence"/>
</dbReference>
<feature type="region of interest" description="Disordered" evidence="1">
    <location>
        <begin position="1"/>
        <end position="27"/>
    </location>
</feature>
<feature type="compositionally biased region" description="Acidic residues" evidence="1">
    <location>
        <begin position="59"/>
        <end position="68"/>
    </location>
</feature>
<organism evidence="2 5">
    <name type="scientific">Pseudoduganella albidiflava</name>
    <dbReference type="NCBI Taxonomy" id="321983"/>
    <lineage>
        <taxon>Bacteria</taxon>
        <taxon>Pseudomonadati</taxon>
        <taxon>Pseudomonadota</taxon>
        <taxon>Betaproteobacteria</taxon>
        <taxon>Burkholderiales</taxon>
        <taxon>Oxalobacteraceae</taxon>
        <taxon>Telluria group</taxon>
        <taxon>Pseudoduganella</taxon>
    </lineage>
</organism>
<evidence type="ECO:0000256" key="1">
    <source>
        <dbReference type="SAM" id="MobiDB-lite"/>
    </source>
</evidence>
<dbReference type="EMBL" id="BMWV01000010">
    <property type="protein sequence ID" value="GGY55578.1"/>
    <property type="molecule type" value="Genomic_DNA"/>
</dbReference>
<gene>
    <name evidence="3" type="ORF">EYF70_03500</name>
    <name evidence="2" type="ORF">GCM10007387_42660</name>
</gene>
<reference evidence="2" key="3">
    <citation type="submission" date="2022-12" db="EMBL/GenBank/DDBJ databases">
        <authorList>
            <person name="Sun Q."/>
            <person name="Kim S."/>
        </authorList>
    </citation>
    <scope>NUCLEOTIDE SEQUENCE</scope>
    <source>
        <strain evidence="2">KCTC 12343</strain>
    </source>
</reference>
<feature type="compositionally biased region" description="Acidic residues" evidence="1">
    <location>
        <begin position="13"/>
        <end position="27"/>
    </location>
</feature>
<evidence type="ECO:0000313" key="3">
    <source>
        <dbReference type="EMBL" id="QBI00014.1"/>
    </source>
</evidence>
<feature type="region of interest" description="Disordered" evidence="1">
    <location>
        <begin position="56"/>
        <end position="80"/>
    </location>
</feature>
<dbReference type="AlphaFoldDB" id="A0A411WTK7"/>
<dbReference type="RefSeq" id="WP_131144161.1">
    <property type="nucleotide sequence ID" value="NZ_BMWV01000010.1"/>
</dbReference>
<sequence length="80" mass="8686">MDTTHPDSVPGAEQDDAQEAQDTIDAENIDADYMEASADVGCTTDLVRVAERSAHLIDDDMNETEAEEERNAASEGQAMR</sequence>
<accession>A0A411WTK7</accession>
<evidence type="ECO:0000313" key="5">
    <source>
        <dbReference type="Proteomes" id="UP000628442"/>
    </source>
</evidence>
<dbReference type="Proteomes" id="UP000292307">
    <property type="component" value="Chromosome"/>
</dbReference>
<proteinExistence type="predicted"/>
<protein>
    <recommendedName>
        <fullName evidence="6">Chemotaxis protein</fullName>
    </recommendedName>
</protein>
<dbReference type="EMBL" id="CP036401">
    <property type="protein sequence ID" value="QBI00014.1"/>
    <property type="molecule type" value="Genomic_DNA"/>
</dbReference>
<evidence type="ECO:0008006" key="6">
    <source>
        <dbReference type="Google" id="ProtNLM"/>
    </source>
</evidence>
<keyword evidence="4" id="KW-1185">Reference proteome</keyword>